<proteinExistence type="predicted"/>
<gene>
    <name evidence="1" type="ORF">FAK_22270</name>
</gene>
<name>A0AAU9EML8_9BACT</name>
<accession>A0AAU9EML8</accession>
<sequence length="94" mass="10986">MGNVDIVENGYDYAMLLTLKGYVFKDSKKRTGWAIRYVFCALKISRKCNLLYIDRVYSDVLFADVGELENAAKEIVHKLDKDILKIMEKRKRAY</sequence>
<protein>
    <submittedName>
        <fullName evidence="1">Uncharacterized protein</fullName>
    </submittedName>
</protein>
<dbReference type="EMBL" id="AP028679">
    <property type="protein sequence ID" value="BEQ15161.1"/>
    <property type="molecule type" value="Genomic_DNA"/>
</dbReference>
<dbReference type="AlphaFoldDB" id="A0AAU9EML8"/>
<reference evidence="2" key="1">
    <citation type="journal article" date="2023" name="Arch. Microbiol.">
        <title>Desulfoferula mesophilus gen. nov. sp. nov., a mesophilic sulfate-reducing bacterium isolated from a brackish lake sediment.</title>
        <authorList>
            <person name="Watanabe T."/>
            <person name="Yabe T."/>
            <person name="Tsuji J.M."/>
            <person name="Fukui M."/>
        </authorList>
    </citation>
    <scope>NUCLEOTIDE SEQUENCE [LARGE SCALE GENOMIC DNA]</scope>
    <source>
        <strain evidence="2">12FAK</strain>
    </source>
</reference>
<dbReference type="Proteomes" id="UP001366166">
    <property type="component" value="Chromosome"/>
</dbReference>
<organism evidence="1 2">
    <name type="scientific">Desulfoferula mesophila</name>
    <dbReference type="NCBI Taxonomy" id="3058419"/>
    <lineage>
        <taxon>Bacteria</taxon>
        <taxon>Pseudomonadati</taxon>
        <taxon>Thermodesulfobacteriota</taxon>
        <taxon>Desulfarculia</taxon>
        <taxon>Desulfarculales</taxon>
        <taxon>Desulfarculaceae</taxon>
        <taxon>Desulfoferula</taxon>
    </lineage>
</organism>
<keyword evidence="2" id="KW-1185">Reference proteome</keyword>
<evidence type="ECO:0000313" key="2">
    <source>
        <dbReference type="Proteomes" id="UP001366166"/>
    </source>
</evidence>
<evidence type="ECO:0000313" key="1">
    <source>
        <dbReference type="EMBL" id="BEQ15161.1"/>
    </source>
</evidence>
<dbReference type="KEGG" id="dmp:FAK_22270"/>